<reference evidence="2" key="1">
    <citation type="journal article" date="2020" name="mSystems">
        <title>Genome- and Community-Level Interaction Insights into Carbon Utilization and Element Cycling Functions of Hydrothermarchaeota in Hydrothermal Sediment.</title>
        <authorList>
            <person name="Zhou Z."/>
            <person name="Liu Y."/>
            <person name="Xu W."/>
            <person name="Pan J."/>
            <person name="Luo Z.H."/>
            <person name="Li M."/>
        </authorList>
    </citation>
    <scope>NUCLEOTIDE SEQUENCE [LARGE SCALE GENOMIC DNA]</scope>
    <source>
        <strain evidence="2">HyVt-93</strain>
    </source>
</reference>
<feature type="transmembrane region" description="Helical" evidence="1">
    <location>
        <begin position="31"/>
        <end position="50"/>
    </location>
</feature>
<gene>
    <name evidence="2" type="ORF">ENL40_04305</name>
</gene>
<keyword evidence="1" id="KW-0812">Transmembrane</keyword>
<protein>
    <submittedName>
        <fullName evidence="2">Uncharacterized protein</fullName>
    </submittedName>
</protein>
<accession>A0A7C5JWQ7</accession>
<evidence type="ECO:0000313" key="2">
    <source>
        <dbReference type="EMBL" id="HHI00682.1"/>
    </source>
</evidence>
<keyword evidence="1" id="KW-0472">Membrane</keyword>
<dbReference type="AlphaFoldDB" id="A0A7C5JWQ7"/>
<organism evidence="2">
    <name type="scientific">Thermococcus litoralis</name>
    <dbReference type="NCBI Taxonomy" id="2265"/>
    <lineage>
        <taxon>Archaea</taxon>
        <taxon>Methanobacteriati</taxon>
        <taxon>Methanobacteriota</taxon>
        <taxon>Thermococci</taxon>
        <taxon>Thermococcales</taxon>
        <taxon>Thermococcaceae</taxon>
        <taxon>Thermococcus</taxon>
    </lineage>
</organism>
<dbReference type="Proteomes" id="UP000886217">
    <property type="component" value="Unassembled WGS sequence"/>
</dbReference>
<name>A0A7C5JWQ7_THELI</name>
<feature type="non-terminal residue" evidence="2">
    <location>
        <position position="1"/>
    </location>
</feature>
<evidence type="ECO:0000256" key="1">
    <source>
        <dbReference type="SAM" id="Phobius"/>
    </source>
</evidence>
<proteinExistence type="predicted"/>
<comment type="caution">
    <text evidence="2">The sequence shown here is derived from an EMBL/GenBank/DDBJ whole genome shotgun (WGS) entry which is preliminary data.</text>
</comment>
<feature type="transmembrane region" description="Helical" evidence="1">
    <location>
        <begin position="56"/>
        <end position="73"/>
    </location>
</feature>
<keyword evidence="1" id="KW-1133">Transmembrane helix</keyword>
<dbReference type="EMBL" id="DRTU01000185">
    <property type="protein sequence ID" value="HHI00682.1"/>
    <property type="molecule type" value="Genomic_DNA"/>
</dbReference>
<sequence length="78" mass="8816">LPFIASSITMLYFFRYKGEELGIPELKWLQIILMFILVAMVFGIIALPIFISSSIIESQAMALVISLALALLLRRLSR</sequence>